<reference evidence="3 4" key="1">
    <citation type="journal article" date="2016" name="Nat. Commun.">
        <title>Thousands of microbial genomes shed light on interconnected biogeochemical processes in an aquifer system.</title>
        <authorList>
            <person name="Anantharaman K."/>
            <person name="Brown C.T."/>
            <person name="Hug L.A."/>
            <person name="Sharon I."/>
            <person name="Castelle C.J."/>
            <person name="Probst A.J."/>
            <person name="Thomas B.C."/>
            <person name="Singh A."/>
            <person name="Wilkins M.J."/>
            <person name="Karaoz U."/>
            <person name="Brodie E.L."/>
            <person name="Williams K.H."/>
            <person name="Hubbard S.S."/>
            <person name="Banfield J.F."/>
        </authorList>
    </citation>
    <scope>NUCLEOTIDE SEQUENCE [LARGE SCALE GENOMIC DNA]</scope>
</reference>
<evidence type="ECO:0000259" key="2">
    <source>
        <dbReference type="SMART" id="SM00382"/>
    </source>
</evidence>
<sequence>MSFAQVYSAQIAGLSPRTVFVETDLSKGLHAFAIVGLPDKAVEEARDRVGSAIKNSGFKSPKLSNRKVVISLAPADIKKEGPLFDLPIALSYLLASGDASFDPKGKLFLGELALDGTLRPIKGVLTIAAYAATAGFTELYVPESNAEEAALIESIAVYGVRTLRDAVRHLDTKKETYRPLTAQATTNLIRSSTEHSIDFRDIRGQESAKRALEIAAAGRHNIAMWGPPGSGKTLLARALAGILPQLSFDELIEVNSIHSVAGTLQTLLTEPPFRAPHHTSSHSAIVGGGSVPRPGEITLAHRGVLFLDEFPEFDRRVIESLRQPLEDRIVSVARAKGSEVFPADVLLVAAMNPCPCGKRGSGEDCVCPPIAVGRYTRKISGPIMDRIDLWIEVPRIEYEKLGSASVSAEPSAAVRSRVDAAHEYRLQAGRGSSARLSTKTLPQAKVSAGAEKILQQAATQLSLSARSYFRTLSVARTIADLEKSPSVEEQHILEALQYRPKLQALV</sequence>
<dbReference type="InterPro" id="IPR003593">
    <property type="entry name" value="AAA+_ATPase"/>
</dbReference>
<name>A0A1G2S8I7_9BACT</name>
<dbReference type="Pfam" id="PF01078">
    <property type="entry name" value="Mg_chelatase"/>
    <property type="match status" value="1"/>
</dbReference>
<proteinExistence type="inferred from homology"/>
<comment type="similarity">
    <text evidence="1">Belongs to the Mg-chelatase subunits D/I family. ComM subfamily.</text>
</comment>
<dbReference type="InterPro" id="IPR045006">
    <property type="entry name" value="CHLI-like"/>
</dbReference>
<dbReference type="PANTHER" id="PTHR32039">
    <property type="entry name" value="MAGNESIUM-CHELATASE SUBUNIT CHLI"/>
    <property type="match status" value="1"/>
</dbReference>
<dbReference type="Gene3D" id="3.30.230.10">
    <property type="match status" value="1"/>
</dbReference>
<dbReference type="InterPro" id="IPR004482">
    <property type="entry name" value="Mg_chelat-rel"/>
</dbReference>
<dbReference type="InterPro" id="IPR000523">
    <property type="entry name" value="Mg_chelatse_chII-like_cat_dom"/>
</dbReference>
<feature type="domain" description="AAA+ ATPase" evidence="2">
    <location>
        <begin position="218"/>
        <end position="397"/>
    </location>
</feature>
<dbReference type="PANTHER" id="PTHR32039:SF7">
    <property type="entry name" value="COMPETENCE PROTEIN COMM"/>
    <property type="match status" value="1"/>
</dbReference>
<dbReference type="Gene3D" id="3.40.50.300">
    <property type="entry name" value="P-loop containing nucleotide triphosphate hydrolases"/>
    <property type="match status" value="1"/>
</dbReference>
<dbReference type="InterPro" id="IPR014721">
    <property type="entry name" value="Ribsml_uS5_D2-typ_fold_subgr"/>
</dbReference>
<evidence type="ECO:0000313" key="4">
    <source>
        <dbReference type="Proteomes" id="UP000176997"/>
    </source>
</evidence>
<evidence type="ECO:0000313" key="3">
    <source>
        <dbReference type="EMBL" id="OHA81433.1"/>
    </source>
</evidence>
<evidence type="ECO:0000256" key="1">
    <source>
        <dbReference type="ARBA" id="ARBA00006354"/>
    </source>
</evidence>
<dbReference type="InterPro" id="IPR027417">
    <property type="entry name" value="P-loop_NTPase"/>
</dbReference>
<dbReference type="Pfam" id="PF13541">
    <property type="entry name" value="ChlI"/>
    <property type="match status" value="1"/>
</dbReference>
<dbReference type="GO" id="GO:0005524">
    <property type="term" value="F:ATP binding"/>
    <property type="evidence" value="ECO:0007669"/>
    <property type="project" value="InterPro"/>
</dbReference>
<dbReference type="InterPro" id="IPR025158">
    <property type="entry name" value="Mg_chelat-rel_C"/>
</dbReference>
<dbReference type="STRING" id="1802723.A2675_00135"/>
<dbReference type="InterPro" id="IPR020568">
    <property type="entry name" value="Ribosomal_Su5_D2-typ_SF"/>
</dbReference>
<dbReference type="SUPFAM" id="SSF52540">
    <property type="entry name" value="P-loop containing nucleoside triphosphate hydrolases"/>
    <property type="match status" value="1"/>
</dbReference>
<organism evidence="3 4">
    <name type="scientific">Candidatus Yonathbacteria bacterium RIFCSPHIGHO2_01_FULL_51_10</name>
    <dbReference type="NCBI Taxonomy" id="1802723"/>
    <lineage>
        <taxon>Bacteria</taxon>
        <taxon>Candidatus Yonathiibacteriota</taxon>
    </lineage>
</organism>
<dbReference type="SUPFAM" id="SSF54211">
    <property type="entry name" value="Ribosomal protein S5 domain 2-like"/>
    <property type="match status" value="1"/>
</dbReference>
<comment type="caution">
    <text evidence="3">The sequence shown here is derived from an EMBL/GenBank/DDBJ whole genome shotgun (WGS) entry which is preliminary data.</text>
</comment>
<dbReference type="Pfam" id="PF13335">
    <property type="entry name" value="Mg_chelatase_C"/>
    <property type="match status" value="1"/>
</dbReference>
<dbReference type="AlphaFoldDB" id="A0A1G2S8I7"/>
<protein>
    <submittedName>
        <fullName evidence="3">Magnesium chelatase</fullName>
    </submittedName>
</protein>
<dbReference type="SMART" id="SM00382">
    <property type="entry name" value="AAA"/>
    <property type="match status" value="1"/>
</dbReference>
<gene>
    <name evidence="3" type="ORF">A2675_00135</name>
</gene>
<dbReference type="Proteomes" id="UP000176997">
    <property type="component" value="Unassembled WGS sequence"/>
</dbReference>
<dbReference type="CDD" id="cd00009">
    <property type="entry name" value="AAA"/>
    <property type="match status" value="1"/>
</dbReference>
<dbReference type="EMBL" id="MHUS01000011">
    <property type="protein sequence ID" value="OHA81433.1"/>
    <property type="molecule type" value="Genomic_DNA"/>
</dbReference>
<accession>A0A1G2S8I7</accession>
<dbReference type="NCBIfam" id="TIGR00368">
    <property type="entry name" value="YifB family Mg chelatase-like AAA ATPase"/>
    <property type="match status" value="1"/>
</dbReference>